<evidence type="ECO:0000256" key="7">
    <source>
        <dbReference type="ARBA" id="ARBA00022989"/>
    </source>
</evidence>
<feature type="transmembrane region" description="Helical" evidence="9">
    <location>
        <begin position="72"/>
        <end position="93"/>
    </location>
</feature>
<evidence type="ECO:0000256" key="4">
    <source>
        <dbReference type="ARBA" id="ARBA00022475"/>
    </source>
</evidence>
<name>E6U853_ETHHY</name>
<proteinExistence type="inferred from homology"/>
<dbReference type="Pfam" id="PF01061">
    <property type="entry name" value="ABC2_membrane"/>
    <property type="match status" value="1"/>
</dbReference>
<feature type="transmembrane region" description="Helical" evidence="9">
    <location>
        <begin position="31"/>
        <end position="52"/>
    </location>
</feature>
<dbReference type="PROSITE" id="PS51012">
    <property type="entry name" value="ABC_TM2"/>
    <property type="match status" value="1"/>
</dbReference>
<keyword evidence="12" id="KW-1185">Reference proteome</keyword>
<feature type="transmembrane region" description="Helical" evidence="9">
    <location>
        <begin position="175"/>
        <end position="195"/>
    </location>
</feature>
<evidence type="ECO:0000313" key="11">
    <source>
        <dbReference type="EMBL" id="ADU27072.1"/>
    </source>
</evidence>
<evidence type="ECO:0000256" key="8">
    <source>
        <dbReference type="ARBA" id="ARBA00023136"/>
    </source>
</evidence>
<evidence type="ECO:0000256" key="3">
    <source>
        <dbReference type="ARBA" id="ARBA00022448"/>
    </source>
</evidence>
<organism evidence="11 12">
    <name type="scientific">Ethanoligenens harbinense (strain DSM 18485 / JCM 12961 / CGMCC 1.5033 / YUAN-3)</name>
    <dbReference type="NCBI Taxonomy" id="663278"/>
    <lineage>
        <taxon>Bacteria</taxon>
        <taxon>Bacillati</taxon>
        <taxon>Bacillota</taxon>
        <taxon>Clostridia</taxon>
        <taxon>Eubacteriales</taxon>
        <taxon>Oscillospiraceae</taxon>
        <taxon>Ethanoligenens</taxon>
    </lineage>
</organism>
<protein>
    <recommendedName>
        <fullName evidence="9">Transport permease protein</fullName>
    </recommendedName>
</protein>
<comment type="similarity">
    <text evidence="2 9">Belongs to the ABC-2 integral membrane protein family.</text>
</comment>
<dbReference type="STRING" id="663278.Ethha_1536"/>
<keyword evidence="6 9" id="KW-0812">Transmembrane</keyword>
<dbReference type="GO" id="GO:0005886">
    <property type="term" value="C:plasma membrane"/>
    <property type="evidence" value="ECO:0007669"/>
    <property type="project" value="UniProtKB-SubCell"/>
</dbReference>
<keyword evidence="3 9" id="KW-0813">Transport</keyword>
<dbReference type="Proteomes" id="UP000001551">
    <property type="component" value="Chromosome"/>
</dbReference>
<dbReference type="InterPro" id="IPR013525">
    <property type="entry name" value="ABC2_TM"/>
</dbReference>
<keyword evidence="8 9" id="KW-0472">Membrane</keyword>
<dbReference type="InterPro" id="IPR047817">
    <property type="entry name" value="ABC2_TM_bact-type"/>
</dbReference>
<evidence type="ECO:0000313" key="12">
    <source>
        <dbReference type="Proteomes" id="UP000001551"/>
    </source>
</evidence>
<dbReference type="HOGENOM" id="CLU_060703_2_0_9"/>
<reference evidence="11 12" key="1">
    <citation type="submission" date="2010-12" db="EMBL/GenBank/DDBJ databases">
        <title>Complete sequence of Ethanoligenens harbinense YUAN-3.</title>
        <authorList>
            <person name="Lucas S."/>
            <person name="Copeland A."/>
            <person name="Lapidus A."/>
            <person name="Cheng J.-F."/>
            <person name="Bruce D."/>
            <person name="Goodwin L."/>
            <person name="Pitluck S."/>
            <person name="Chertkov O."/>
            <person name="Misra M."/>
            <person name="Detter J.C."/>
            <person name="Han C."/>
            <person name="Tapia R."/>
            <person name="Land M."/>
            <person name="Hauser L."/>
            <person name="Jeffries C."/>
            <person name="Kyrpides N."/>
            <person name="Ivanova N."/>
            <person name="Mikhailova N."/>
            <person name="Wang A."/>
            <person name="Mouttaki H."/>
            <person name="He Z."/>
            <person name="Zhou J."/>
            <person name="Hemme C.L."/>
            <person name="Woyke T."/>
        </authorList>
    </citation>
    <scope>NUCLEOTIDE SEQUENCE [LARGE SCALE GENOMIC DNA]</scope>
    <source>
        <strain evidence="12">DSM 18485 / JCM 12961 / CGMCC 1.5033 / YUAN-3</strain>
    </source>
</reference>
<keyword evidence="5" id="KW-0997">Cell inner membrane</keyword>
<dbReference type="AlphaFoldDB" id="E6U853"/>
<gene>
    <name evidence="11" type="ordered locus">Ethha_1536</name>
</gene>
<dbReference type="PANTHER" id="PTHR30413:SF8">
    <property type="entry name" value="TRANSPORT PERMEASE PROTEIN"/>
    <property type="match status" value="1"/>
</dbReference>
<evidence type="ECO:0000256" key="6">
    <source>
        <dbReference type="ARBA" id="ARBA00022692"/>
    </source>
</evidence>
<dbReference type="EMBL" id="CP002400">
    <property type="protein sequence ID" value="ADU27072.1"/>
    <property type="molecule type" value="Genomic_DNA"/>
</dbReference>
<accession>E6U853</accession>
<dbReference type="GO" id="GO:0140359">
    <property type="term" value="F:ABC-type transporter activity"/>
    <property type="evidence" value="ECO:0007669"/>
    <property type="project" value="InterPro"/>
</dbReference>
<evidence type="ECO:0000256" key="2">
    <source>
        <dbReference type="ARBA" id="ARBA00007783"/>
    </source>
</evidence>
<evidence type="ECO:0000256" key="9">
    <source>
        <dbReference type="RuleBase" id="RU361157"/>
    </source>
</evidence>
<dbReference type="PANTHER" id="PTHR30413">
    <property type="entry name" value="INNER MEMBRANE TRANSPORT PERMEASE"/>
    <property type="match status" value="1"/>
</dbReference>
<evidence type="ECO:0000256" key="1">
    <source>
        <dbReference type="ARBA" id="ARBA00004429"/>
    </source>
</evidence>
<sequence>MLKTLKNFKKYSYLLQQLVIRDFKVKYKRSILGVLWSVLNPLLTMIVLTVVFEGVMQLRGNSTIKSYPVFLLSGLLFWNYFSEATSLAMGAVVNNFNLITKVYMPKYIFPLSKVLSSAINFVFSLVALYVILFFQPVQVTWLHVFLPLDMIYVIIFAMGVALFLSAITVFFRDMFYIYSVVITMWMYMTPIIYSIDTIQNSKYHWFMMPLMKLNPMYYYITYARNIILDGQLPTLHLNLICLAASLLTLLIGALFFRWKQDRFIYYI</sequence>
<keyword evidence="7 9" id="KW-1133">Transmembrane helix</keyword>
<evidence type="ECO:0000259" key="10">
    <source>
        <dbReference type="PROSITE" id="PS51012"/>
    </source>
</evidence>
<feature type="transmembrane region" description="Helical" evidence="9">
    <location>
        <begin position="114"/>
        <end position="134"/>
    </location>
</feature>
<dbReference type="eggNOG" id="COG1682">
    <property type="taxonomic scope" value="Bacteria"/>
</dbReference>
<feature type="domain" description="ABC transmembrane type-2" evidence="10">
    <location>
        <begin position="32"/>
        <end position="259"/>
    </location>
</feature>
<feature type="transmembrane region" description="Helical" evidence="9">
    <location>
        <begin position="235"/>
        <end position="256"/>
    </location>
</feature>
<comment type="subcellular location">
    <subcellularLocation>
        <location evidence="1">Cell inner membrane</location>
        <topology evidence="1">Multi-pass membrane protein</topology>
    </subcellularLocation>
    <subcellularLocation>
        <location evidence="9">Cell membrane</location>
        <topology evidence="9">Multi-pass membrane protein</topology>
    </subcellularLocation>
</comment>
<keyword evidence="4 9" id="KW-1003">Cell membrane</keyword>
<evidence type="ECO:0000256" key="5">
    <source>
        <dbReference type="ARBA" id="ARBA00022519"/>
    </source>
</evidence>
<dbReference type="KEGG" id="eha:Ethha_1536"/>
<feature type="transmembrane region" description="Helical" evidence="9">
    <location>
        <begin position="140"/>
        <end position="163"/>
    </location>
</feature>
<dbReference type="GO" id="GO:0015920">
    <property type="term" value="P:lipopolysaccharide transport"/>
    <property type="evidence" value="ECO:0007669"/>
    <property type="project" value="TreeGrafter"/>
</dbReference>
<dbReference type="RefSeq" id="WP_013485427.1">
    <property type="nucleotide sequence ID" value="NC_014828.1"/>
</dbReference>